<dbReference type="PROSITE" id="PS50088">
    <property type="entry name" value="ANK_REPEAT"/>
    <property type="match status" value="4"/>
</dbReference>
<keyword evidence="5" id="KW-1185">Reference proteome</keyword>
<organism evidence="4 5">
    <name type="scientific">Fusarium duplospermum</name>
    <dbReference type="NCBI Taxonomy" id="1325734"/>
    <lineage>
        <taxon>Eukaryota</taxon>
        <taxon>Fungi</taxon>
        <taxon>Dikarya</taxon>
        <taxon>Ascomycota</taxon>
        <taxon>Pezizomycotina</taxon>
        <taxon>Sordariomycetes</taxon>
        <taxon>Hypocreomycetidae</taxon>
        <taxon>Hypocreales</taxon>
        <taxon>Nectriaceae</taxon>
        <taxon>Fusarium</taxon>
        <taxon>Fusarium solani species complex</taxon>
    </lineage>
</organism>
<dbReference type="SUPFAM" id="SSF48403">
    <property type="entry name" value="Ankyrin repeat"/>
    <property type="match status" value="2"/>
</dbReference>
<sequence length="1007" mass="112646">MSADASANIAVNIGNVNLGPGATAILGTNNVGSDARTQKKTIQEYKNDLFVSEPSSVRAELINTKGNLTEGTCRWILHNETYRSWLEAQDSGLLWISGGPGRGKTMLSIFLTQEWESLPDCVFYVFCGDKSTSDEVTIMRSLLYQVLDQVPSMAEHVRDCLGTEERTKRFLSSRGDLWAMFANMLKDPKLGPVLGLIDGLDECHRDSTRWLLNNLRNVFDKESRSRLSISSRFKLTIVSRDMVGLRIYPRLNLETEADEIEEDVARFIDAKMEEHELFSELDDDFITEVKKTLRRRSGGTFLWVGFAIQELLSVETRTEMRLALDAIPRDLGDLYSKILLRIKGPMRKKVAQLLHWVTLACHSLFMDQLAEALSVDAQTILDLVAMSGSLLTLSKDWSGSRVVKLIHESVSDFLKGEANNDILPTPEFRINVEEMELQITQRCLSELEALFCRPRQRCDIPSNSFSGYATDFWTEHARRCGKRLERLLDSDIAFFQIESGRLLRSRWWKVQKWSRYAIYRYLENTDISLLHVCSALGLLPLVKRLLRDMALTGNQVDDPDSGGWTALCYALVCRDTVVAQLLVDHGASLTRDFERKTWGIKTETFKPIHLAMELGAEVAEPFLKRALENITPNPLTPWPPSRDTALERSLFLKAASIGDERLIHILFSHGATLDSGAALLALDGALQQDRGLAFMELMLQHCPSAFNLDPLAVFGGVSGVYGRVKEVYSRVKILLDHGMNPNSCTEKYALLHCAVSFGPDLVELLLDCGAHPNALDDSGKPALFHALEYGNIEEAAVLLNRGADPTIKDTHGNTTLQVAVETGDSRGVELLLQNGLGVNARDGNGRTALACALSFWDFSTAEMLLEHGACVDARDEDCGRGDNSCREPGEDVGPMEIFIEPVPFLGAVRDGCVQVVRLFLRHGADVNAQVDSVTPLKEAILYRHVDMVRVLLEHGADPNRKVQEFGPQFFNGGVAWERTLLDWNQYWDDEERDQIAEMLLRKGGVYS</sequence>
<dbReference type="Gene3D" id="1.25.40.20">
    <property type="entry name" value="Ankyrin repeat-containing domain"/>
    <property type="match status" value="2"/>
</dbReference>
<name>A0A428QM02_9HYPO</name>
<dbReference type="PROSITE" id="PS50297">
    <property type="entry name" value="ANK_REP_REGION"/>
    <property type="match status" value="4"/>
</dbReference>
<dbReference type="InterPro" id="IPR002110">
    <property type="entry name" value="Ankyrin_rpt"/>
</dbReference>
<dbReference type="SUPFAM" id="SSF52540">
    <property type="entry name" value="P-loop containing nucleoside triphosphate hydrolases"/>
    <property type="match status" value="1"/>
</dbReference>
<comment type="caution">
    <text evidence="4">The sequence shown here is derived from an EMBL/GenBank/DDBJ whole genome shotgun (WGS) entry which is preliminary data.</text>
</comment>
<feature type="repeat" description="ANK" evidence="2">
    <location>
        <begin position="931"/>
        <end position="963"/>
    </location>
</feature>
<dbReference type="PANTHER" id="PTHR10039:SF16">
    <property type="entry name" value="GPI INOSITOL-DEACYLASE"/>
    <property type="match status" value="1"/>
</dbReference>
<dbReference type="Proteomes" id="UP000288168">
    <property type="component" value="Unassembled WGS sequence"/>
</dbReference>
<dbReference type="EMBL" id="NKCI01000025">
    <property type="protein sequence ID" value="RSL66329.1"/>
    <property type="molecule type" value="Genomic_DNA"/>
</dbReference>
<dbReference type="PANTHER" id="PTHR10039">
    <property type="entry name" value="AMELOGENIN"/>
    <property type="match status" value="1"/>
</dbReference>
<keyword evidence="1" id="KW-0677">Repeat</keyword>
<feature type="domain" description="Nephrocystin 3-like N-terminal" evidence="3">
    <location>
        <begin position="71"/>
        <end position="232"/>
    </location>
</feature>
<protein>
    <recommendedName>
        <fullName evidence="3">Nephrocystin 3-like N-terminal domain-containing protein</fullName>
    </recommendedName>
</protein>
<feature type="repeat" description="ANK" evidence="2">
    <location>
        <begin position="778"/>
        <end position="810"/>
    </location>
</feature>
<accession>A0A428QM02</accession>
<evidence type="ECO:0000313" key="4">
    <source>
        <dbReference type="EMBL" id="RSL66329.1"/>
    </source>
</evidence>
<dbReference type="OrthoDB" id="20872at2759"/>
<evidence type="ECO:0000256" key="1">
    <source>
        <dbReference type="ARBA" id="ARBA00022737"/>
    </source>
</evidence>
<dbReference type="InterPro" id="IPR056884">
    <property type="entry name" value="NPHP3-like_N"/>
</dbReference>
<dbReference type="InterPro" id="IPR027417">
    <property type="entry name" value="P-loop_NTPase"/>
</dbReference>
<reference evidence="4 5" key="1">
    <citation type="submission" date="2017-06" db="EMBL/GenBank/DDBJ databases">
        <title>Comparative genomic analysis of Ambrosia Fusariam Clade fungi.</title>
        <authorList>
            <person name="Stajich J.E."/>
            <person name="Carrillo J."/>
            <person name="Kijimoto T."/>
            <person name="Eskalen A."/>
            <person name="O'Donnell K."/>
            <person name="Kasson M."/>
        </authorList>
    </citation>
    <scope>NUCLEOTIDE SEQUENCE [LARGE SCALE GENOMIC DNA]</scope>
    <source>
        <strain evidence="4 5">NRRL62584</strain>
    </source>
</reference>
<proteinExistence type="predicted"/>
<evidence type="ECO:0000313" key="5">
    <source>
        <dbReference type="Proteomes" id="UP000288168"/>
    </source>
</evidence>
<dbReference type="Pfam" id="PF24883">
    <property type="entry name" value="NPHP3_N"/>
    <property type="match status" value="1"/>
</dbReference>
<gene>
    <name evidence="4" type="ORF">CEP54_003790</name>
</gene>
<feature type="repeat" description="ANK" evidence="2">
    <location>
        <begin position="811"/>
        <end position="843"/>
    </location>
</feature>
<keyword evidence="2" id="KW-0040">ANK repeat</keyword>
<dbReference type="AlphaFoldDB" id="A0A428QM02"/>
<evidence type="ECO:0000256" key="2">
    <source>
        <dbReference type="PROSITE-ProRule" id="PRU00023"/>
    </source>
</evidence>
<dbReference type="STRING" id="1325734.A0A428QM02"/>
<evidence type="ECO:0000259" key="3">
    <source>
        <dbReference type="Pfam" id="PF24883"/>
    </source>
</evidence>
<dbReference type="InterPro" id="IPR036770">
    <property type="entry name" value="Ankyrin_rpt-contain_sf"/>
</dbReference>
<dbReference type="Pfam" id="PF12796">
    <property type="entry name" value="Ank_2"/>
    <property type="match status" value="2"/>
</dbReference>
<dbReference type="Gene3D" id="3.40.50.300">
    <property type="entry name" value="P-loop containing nucleotide triphosphate hydrolases"/>
    <property type="match status" value="1"/>
</dbReference>
<dbReference type="SMART" id="SM00248">
    <property type="entry name" value="ANK"/>
    <property type="match status" value="9"/>
</dbReference>
<feature type="repeat" description="ANK" evidence="2">
    <location>
        <begin position="844"/>
        <end position="876"/>
    </location>
</feature>